<keyword evidence="2" id="KW-0645">Protease</keyword>
<dbReference type="GO" id="GO:0006508">
    <property type="term" value="P:proteolysis"/>
    <property type="evidence" value="ECO:0007669"/>
    <property type="project" value="UniProtKB-KW"/>
</dbReference>
<comment type="similarity">
    <text evidence="1 7">Belongs to the peptidase C14A family.</text>
</comment>
<feature type="region of interest" description="Disordered" evidence="8">
    <location>
        <begin position="118"/>
        <end position="172"/>
    </location>
</feature>
<organism evidence="12 13">
    <name type="scientific">Littorina saxatilis</name>
    <dbReference type="NCBI Taxonomy" id="31220"/>
    <lineage>
        <taxon>Eukaryota</taxon>
        <taxon>Metazoa</taxon>
        <taxon>Spiralia</taxon>
        <taxon>Lophotrochozoa</taxon>
        <taxon>Mollusca</taxon>
        <taxon>Gastropoda</taxon>
        <taxon>Caenogastropoda</taxon>
        <taxon>Littorinimorpha</taxon>
        <taxon>Littorinoidea</taxon>
        <taxon>Littorinidae</taxon>
        <taxon>Littorina</taxon>
    </lineage>
</organism>
<dbReference type="InterPro" id="IPR033139">
    <property type="entry name" value="Caspase_cys_AS"/>
</dbReference>
<feature type="compositionally biased region" description="Low complexity" evidence="8">
    <location>
        <begin position="137"/>
        <end position="154"/>
    </location>
</feature>
<dbReference type="InterPro" id="IPR001315">
    <property type="entry name" value="CARD"/>
</dbReference>
<proteinExistence type="inferred from homology"/>
<gene>
    <name evidence="12" type="ORF">V1264_007861</name>
</gene>
<dbReference type="InterPro" id="IPR002138">
    <property type="entry name" value="Pept_C14_p10"/>
</dbReference>
<reference evidence="12 13" key="1">
    <citation type="submission" date="2024-02" db="EMBL/GenBank/DDBJ databases">
        <title>Chromosome-scale genome assembly of the rough periwinkle Littorina saxatilis.</title>
        <authorList>
            <person name="De Jode A."/>
            <person name="Faria R."/>
            <person name="Formenti G."/>
            <person name="Sims Y."/>
            <person name="Smith T.P."/>
            <person name="Tracey A."/>
            <person name="Wood J.M.D."/>
            <person name="Zagrodzka Z.B."/>
            <person name="Johannesson K."/>
            <person name="Butlin R.K."/>
            <person name="Leder E.H."/>
        </authorList>
    </citation>
    <scope>NUCLEOTIDE SEQUENCE [LARGE SCALE GENOMIC DNA]</scope>
    <source>
        <strain evidence="12">Snail1</strain>
        <tissue evidence="12">Muscle</tissue>
    </source>
</reference>
<feature type="domain" description="Caspase family p20" evidence="10">
    <location>
        <begin position="299"/>
        <end position="436"/>
    </location>
</feature>
<evidence type="ECO:0000256" key="6">
    <source>
        <dbReference type="ARBA" id="ARBA00023145"/>
    </source>
</evidence>
<keyword evidence="3" id="KW-0053">Apoptosis</keyword>
<keyword evidence="6" id="KW-0865">Zymogen</keyword>
<dbReference type="PANTHER" id="PTHR47901">
    <property type="entry name" value="CASPASE RECRUITMENT DOMAIN-CONTAINING PROTEIN 18"/>
    <property type="match status" value="1"/>
</dbReference>
<comment type="caution">
    <text evidence="12">The sequence shown here is derived from an EMBL/GenBank/DDBJ whole genome shotgun (WGS) entry which is preliminary data.</text>
</comment>
<evidence type="ECO:0000259" key="9">
    <source>
        <dbReference type="PROSITE" id="PS50207"/>
    </source>
</evidence>
<dbReference type="GO" id="GO:0006915">
    <property type="term" value="P:apoptotic process"/>
    <property type="evidence" value="ECO:0007669"/>
    <property type="project" value="UniProtKB-KW"/>
</dbReference>
<keyword evidence="13" id="KW-1185">Reference proteome</keyword>
<evidence type="ECO:0000313" key="13">
    <source>
        <dbReference type="Proteomes" id="UP001374579"/>
    </source>
</evidence>
<dbReference type="Gene3D" id="1.10.533.10">
    <property type="entry name" value="Death Domain, Fas"/>
    <property type="match status" value="1"/>
</dbReference>
<keyword evidence="5" id="KW-0788">Thiol protease</keyword>
<evidence type="ECO:0000259" key="10">
    <source>
        <dbReference type="PROSITE" id="PS50208"/>
    </source>
</evidence>
<dbReference type="PANTHER" id="PTHR47901:SF8">
    <property type="entry name" value="CASPASE-3"/>
    <property type="match status" value="1"/>
</dbReference>
<protein>
    <submittedName>
        <fullName evidence="12">Uncharacterized protein</fullName>
    </submittedName>
</protein>
<evidence type="ECO:0000313" key="12">
    <source>
        <dbReference type="EMBL" id="KAK7094208.1"/>
    </source>
</evidence>
<dbReference type="InterPro" id="IPR029030">
    <property type="entry name" value="Caspase-like_dom_sf"/>
</dbReference>
<dbReference type="Pfam" id="PF00656">
    <property type="entry name" value="Peptidase_C14"/>
    <property type="match status" value="1"/>
</dbReference>
<dbReference type="Gene3D" id="3.40.50.1460">
    <property type="match status" value="1"/>
</dbReference>
<dbReference type="SUPFAM" id="SSF52129">
    <property type="entry name" value="Caspase-like"/>
    <property type="match status" value="1"/>
</dbReference>
<evidence type="ECO:0000256" key="5">
    <source>
        <dbReference type="ARBA" id="ARBA00022807"/>
    </source>
</evidence>
<dbReference type="PRINTS" id="PR00376">
    <property type="entry name" value="IL1BCENZYME"/>
</dbReference>
<name>A0AAN9AVT0_9CAEN</name>
<dbReference type="InterPro" id="IPR015917">
    <property type="entry name" value="Pept_C14A"/>
</dbReference>
<dbReference type="Pfam" id="PF00619">
    <property type="entry name" value="CARD"/>
    <property type="match status" value="1"/>
</dbReference>
<dbReference type="SMART" id="SM00115">
    <property type="entry name" value="CASc"/>
    <property type="match status" value="1"/>
</dbReference>
<accession>A0AAN9AVT0</accession>
<dbReference type="InterPro" id="IPR002398">
    <property type="entry name" value="Pept_C14"/>
</dbReference>
<keyword evidence="4" id="KW-0378">Hydrolase</keyword>
<dbReference type="InterPro" id="IPR011600">
    <property type="entry name" value="Pept_C14_caspase"/>
</dbReference>
<dbReference type="Proteomes" id="UP001374579">
    <property type="component" value="Unassembled WGS sequence"/>
</dbReference>
<feature type="domain" description="CARD" evidence="11">
    <location>
        <begin position="11"/>
        <end position="76"/>
    </location>
</feature>
<dbReference type="PROSITE" id="PS50207">
    <property type="entry name" value="CASPASE_P10"/>
    <property type="match status" value="1"/>
</dbReference>
<dbReference type="CDD" id="cd01671">
    <property type="entry name" value="CARD"/>
    <property type="match status" value="1"/>
</dbReference>
<feature type="region of interest" description="Disordered" evidence="8">
    <location>
        <begin position="251"/>
        <end position="286"/>
    </location>
</feature>
<evidence type="ECO:0000256" key="1">
    <source>
        <dbReference type="ARBA" id="ARBA00010134"/>
    </source>
</evidence>
<sequence>MDGARRLDHGWTEAMKASVIKNRTKLIDTLAGSVARIMDLLVEGGVFSDTDNIMNNTTLDTPKKRARRLLDDIPKRPARDYWTLVLSLYDDQAALGHMAEVVLSTYVEKGGALSNADVRRARRDYQENQTVDRPLFSSPQTPTIQRQQQHQPTSAQPHLQSSHPQHGGQAVLPLPTPVQEVQMPPATQRQMEFEIPVGTALPEVQHLSIQPTPHHGCRLSEGNQLLTVDSESQPAGGARSHEPMETDAERPISLHHGGARPKVRTPANSGDATARPAMTKYQKKRHKYPDRVYQMDSNPRGIAFIIDNEEFLWLKNRDGTQDDCRALEHLLQNILHFQVCPVKKNLTGQQMKQKLLKFSQDKRLGKVDSCVVIILSHGSDGDIIFGKDGQLDGNSKPVENTYIRVTDLRTLFCTSGCAALSGKPKLFIFQACRGANEDTSLGHLPVTSRARCDVALETHQQRNQSDFSDMYFLYATVADFVAYRGTFIPKLVEVFQQHAGDMHVKDMVTELHRRMSQKPLFVEQGDVKIFSTPEERGHLSKQWFLNPPQRPAS</sequence>
<dbReference type="GO" id="GO:0004197">
    <property type="term" value="F:cysteine-type endopeptidase activity"/>
    <property type="evidence" value="ECO:0007669"/>
    <property type="project" value="InterPro"/>
</dbReference>
<evidence type="ECO:0000256" key="8">
    <source>
        <dbReference type="SAM" id="MobiDB-lite"/>
    </source>
</evidence>
<dbReference type="InterPro" id="IPR001309">
    <property type="entry name" value="Pept_C14_p20"/>
</dbReference>
<dbReference type="AlphaFoldDB" id="A0AAN9AVT0"/>
<dbReference type="GO" id="GO:0042981">
    <property type="term" value="P:regulation of apoptotic process"/>
    <property type="evidence" value="ECO:0007669"/>
    <property type="project" value="InterPro"/>
</dbReference>
<feature type="compositionally biased region" description="Polar residues" evidence="8">
    <location>
        <begin position="155"/>
        <end position="164"/>
    </location>
</feature>
<dbReference type="PROSITE" id="PS50209">
    <property type="entry name" value="CARD"/>
    <property type="match status" value="1"/>
</dbReference>
<dbReference type="SUPFAM" id="SSF47986">
    <property type="entry name" value="DEATH domain"/>
    <property type="match status" value="1"/>
</dbReference>
<dbReference type="EMBL" id="JBAMIC010000019">
    <property type="protein sequence ID" value="KAK7094208.1"/>
    <property type="molecule type" value="Genomic_DNA"/>
</dbReference>
<dbReference type="PROSITE" id="PS50208">
    <property type="entry name" value="CASPASE_P20"/>
    <property type="match status" value="1"/>
</dbReference>
<dbReference type="InterPro" id="IPR011029">
    <property type="entry name" value="DEATH-like_dom_sf"/>
</dbReference>
<evidence type="ECO:0000259" key="11">
    <source>
        <dbReference type="PROSITE" id="PS50209"/>
    </source>
</evidence>
<feature type="domain" description="Caspase family p10" evidence="9">
    <location>
        <begin position="468"/>
        <end position="547"/>
    </location>
</feature>
<evidence type="ECO:0000256" key="2">
    <source>
        <dbReference type="ARBA" id="ARBA00022670"/>
    </source>
</evidence>
<dbReference type="PROSITE" id="PS01122">
    <property type="entry name" value="CASPASE_CYS"/>
    <property type="match status" value="1"/>
</dbReference>
<evidence type="ECO:0000256" key="7">
    <source>
        <dbReference type="RuleBase" id="RU003971"/>
    </source>
</evidence>
<evidence type="ECO:0000256" key="4">
    <source>
        <dbReference type="ARBA" id="ARBA00022801"/>
    </source>
</evidence>
<evidence type="ECO:0000256" key="3">
    <source>
        <dbReference type="ARBA" id="ARBA00022703"/>
    </source>
</evidence>